<dbReference type="OrthoDB" id="103324at2"/>
<dbReference type="EMBL" id="QDGB01000371">
    <property type="protein sequence ID" value="RQX11412.1"/>
    <property type="molecule type" value="Genomic_DNA"/>
</dbReference>
<reference evidence="4 5" key="1">
    <citation type="submission" date="2018-04" db="EMBL/GenBank/DDBJ databases">
        <title>Micromonosporas from Atacama Desert.</title>
        <authorList>
            <person name="Carro L."/>
            <person name="Klenk H.-P."/>
            <person name="Goodfellow M."/>
        </authorList>
    </citation>
    <scope>NUCLEOTIDE SEQUENCE [LARGE SCALE GENOMIC DNA]</scope>
    <source>
        <strain evidence="4 5">LB19</strain>
    </source>
</reference>
<evidence type="ECO:0000256" key="1">
    <source>
        <dbReference type="ARBA" id="ARBA00023002"/>
    </source>
</evidence>
<comment type="similarity">
    <text evidence="2">Belongs to the flavin-dependent halogenase family. Bacterial tryptophan halogenase subfamily.</text>
</comment>
<evidence type="ECO:0000313" key="5">
    <source>
        <dbReference type="Proteomes" id="UP000278981"/>
    </source>
</evidence>
<dbReference type="RefSeq" id="WP_124822744.1">
    <property type="nucleotide sequence ID" value="NZ_CP109156.1"/>
</dbReference>
<comment type="caution">
    <text evidence="4">The sequence shown here is derived from an EMBL/GenBank/DDBJ whole genome shotgun (WGS) entry which is preliminary data.</text>
</comment>
<keyword evidence="1" id="KW-0560">Oxidoreductase</keyword>
<dbReference type="GO" id="GO:0016491">
    <property type="term" value="F:oxidoreductase activity"/>
    <property type="evidence" value="ECO:0007669"/>
    <property type="project" value="UniProtKB-KW"/>
</dbReference>
<dbReference type="InterPro" id="IPR036188">
    <property type="entry name" value="FAD/NAD-bd_sf"/>
</dbReference>
<dbReference type="InterPro" id="IPR050816">
    <property type="entry name" value="Flavin-dep_Halogenase_NPB"/>
</dbReference>
<dbReference type="GO" id="GO:0071949">
    <property type="term" value="F:FAD binding"/>
    <property type="evidence" value="ECO:0007669"/>
    <property type="project" value="InterPro"/>
</dbReference>
<dbReference type="Pfam" id="PF01494">
    <property type="entry name" value="FAD_binding_3"/>
    <property type="match status" value="1"/>
</dbReference>
<organism evidence="4 5">
    <name type="scientific">Micromonospora ureilytica</name>
    <dbReference type="NCBI Taxonomy" id="709868"/>
    <lineage>
        <taxon>Bacteria</taxon>
        <taxon>Bacillati</taxon>
        <taxon>Actinomycetota</taxon>
        <taxon>Actinomycetes</taxon>
        <taxon>Micromonosporales</taxon>
        <taxon>Micromonosporaceae</taxon>
        <taxon>Micromonospora</taxon>
    </lineage>
</organism>
<dbReference type="InterPro" id="IPR002938">
    <property type="entry name" value="FAD-bd"/>
</dbReference>
<dbReference type="PANTHER" id="PTHR43747">
    <property type="entry name" value="FAD-BINDING PROTEIN"/>
    <property type="match status" value="1"/>
</dbReference>
<dbReference type="PROSITE" id="PS51257">
    <property type="entry name" value="PROKAR_LIPOPROTEIN"/>
    <property type="match status" value="1"/>
</dbReference>
<protein>
    <submittedName>
        <fullName evidence="4">FAD-dependent oxidoreductase</fullName>
    </submittedName>
</protein>
<evidence type="ECO:0000259" key="3">
    <source>
        <dbReference type="Pfam" id="PF01494"/>
    </source>
</evidence>
<evidence type="ECO:0000256" key="2">
    <source>
        <dbReference type="ARBA" id="ARBA00038396"/>
    </source>
</evidence>
<name>A0A3N9XEW0_9ACTN</name>
<dbReference type="SUPFAM" id="SSF51905">
    <property type="entry name" value="FAD/NAD(P)-binding domain"/>
    <property type="match status" value="1"/>
</dbReference>
<dbReference type="AlphaFoldDB" id="A0A3N9XEW0"/>
<dbReference type="PRINTS" id="PR00420">
    <property type="entry name" value="RNGMNOXGNASE"/>
</dbReference>
<dbReference type="Proteomes" id="UP000278981">
    <property type="component" value="Unassembled WGS sequence"/>
</dbReference>
<accession>A0A3N9XEW0</accession>
<proteinExistence type="inferred from homology"/>
<feature type="domain" description="FAD-binding" evidence="3">
    <location>
        <begin position="10"/>
        <end position="195"/>
    </location>
</feature>
<gene>
    <name evidence="4" type="ORF">DDE19_30715</name>
</gene>
<sequence length="579" mass="66040">MTDHPRSTPDYDVAIIGSGLSGTMLAACLARNGAKVLIVDGATHPRFAIGESTIPATSMMMRLVSERYGVPEIKWLSTFEGVQSKINTTSGVKRNFGFVYHRPGERQDPRETHMFPIPKVTHTESHFYRQDIDNWMLTVAAKYGTTVRQQVRITGVEVDDDGVTLAHTGGHFRAKFVVDASGFRSVLAEQFGLREEPSRFRHQSRSLFTHMVGIRPYDEIAPKSRYGHPSPWHDGTLHHLFPGGWMWVIPFDNHLRGTNDLCSVGLQLDPRVHPVPDCSPEEEFRRFIARFPDIEPQFAEARSVRDWTRTGRLQYSSRQTVGYRWCLTSHAAGFLDPLFSRGLSNSLETMHALVHRLLSAIADDDFSVERFEYMQEFEQGLLDFNDDLVANAYTSFGDWRLWDAWFRIWSLGQFIATFEVNRAYARFLDTRDPAVLAPLERPWWRGRVIPQDSPYGAVMELLQQVNDMTRAVQEGRAESGATAEELLRLLREADFVPPAWGLADPNNQWTDASFLEIGRTLRWARKTAPKAVGDLTYDGLTLFMKKRFSRGEFAVGEELKHLLARWPVIGKRLRVPTPK</sequence>
<dbReference type="Gene3D" id="3.50.50.60">
    <property type="entry name" value="FAD/NAD(P)-binding domain"/>
    <property type="match status" value="1"/>
</dbReference>
<evidence type="ECO:0000313" key="4">
    <source>
        <dbReference type="EMBL" id="RQX11412.1"/>
    </source>
</evidence>
<dbReference type="PANTHER" id="PTHR43747:SF5">
    <property type="entry name" value="FAD-BINDING DOMAIN-CONTAINING PROTEIN"/>
    <property type="match status" value="1"/>
</dbReference>